<dbReference type="EMBL" id="CP015583">
    <property type="protein sequence ID" value="APT57828.1"/>
    <property type="molecule type" value="Genomic_DNA"/>
</dbReference>
<name>A0A1L7AGB1_9PROT</name>
<reference evidence="2" key="3">
    <citation type="submission" date="2023-09" db="EMBL/GenBank/DDBJ databases">
        <authorList>
            <person name="Schober I."/>
            <person name="Bunk B."/>
        </authorList>
    </citation>
    <scope>NUCLEOTIDE SEQUENCE</scope>
    <source>
        <strain evidence="2">DSM 103800</strain>
    </source>
</reference>
<organism evidence="1 3">
    <name type="scientific">Roseomonas gilardii</name>
    <dbReference type="NCBI Taxonomy" id="257708"/>
    <lineage>
        <taxon>Bacteria</taxon>
        <taxon>Pseudomonadati</taxon>
        <taxon>Pseudomonadota</taxon>
        <taxon>Alphaproteobacteria</taxon>
        <taxon>Acetobacterales</taxon>
        <taxon>Roseomonadaceae</taxon>
        <taxon>Roseomonas</taxon>
    </lineage>
</organism>
<accession>A0A1L7AGB1</accession>
<dbReference type="RefSeq" id="WP_019460734.1">
    <property type="nucleotide sequence ID" value="NZ_CP015583.1"/>
</dbReference>
<keyword evidence="4" id="KW-1185">Reference proteome</keyword>
<proteinExistence type="predicted"/>
<protein>
    <submittedName>
        <fullName evidence="1">Uncharacterized protein</fullName>
    </submittedName>
</protein>
<evidence type="ECO:0000313" key="2">
    <source>
        <dbReference type="EMBL" id="MDT8333468.1"/>
    </source>
</evidence>
<sequence length="87" mass="9226">MASDNPGNNKLDEMAPEDLSHAGSIVDKAIEYMTEQNIAPISVASALLGGALGLMARSMEDKAIARVLRSALESVERGELESMRGSH</sequence>
<dbReference type="GeneID" id="99635100"/>
<dbReference type="KEGG" id="rgi:RGI145_12595"/>
<evidence type="ECO:0000313" key="1">
    <source>
        <dbReference type="EMBL" id="APT57828.1"/>
    </source>
</evidence>
<dbReference type="Proteomes" id="UP000185494">
    <property type="component" value="Chromosome 1"/>
</dbReference>
<dbReference type="STRING" id="257708.RGI145_12595"/>
<dbReference type="AlphaFoldDB" id="A0A1L7AGB1"/>
<evidence type="ECO:0000313" key="4">
    <source>
        <dbReference type="Proteomes" id="UP001258945"/>
    </source>
</evidence>
<gene>
    <name evidence="1" type="ORF">RGI145_12595</name>
    <name evidence="2" type="ORF">RQ831_20660</name>
</gene>
<dbReference type="EMBL" id="JAVVDO010000056">
    <property type="protein sequence ID" value="MDT8333468.1"/>
    <property type="molecule type" value="Genomic_DNA"/>
</dbReference>
<reference evidence="2 4" key="2">
    <citation type="journal article" date="2019" name="Microb. Pathog.">
        <title>Comparison of VITEK 2, MALDI-TOF MS, 16S rRNA gene sequencing, and whole-genome sequencing for identification of Roseomonas mucosa.</title>
        <authorList>
            <person name="Rudolph W.W."/>
            <person name="Gunzer F."/>
            <person name="Trauth M."/>
            <person name="Bunk B."/>
            <person name="Bigge R."/>
            <person name="Schrottner P."/>
        </authorList>
    </citation>
    <scope>NUCLEOTIDE SEQUENCE [LARGE SCALE GENOMIC DNA]</scope>
    <source>
        <strain evidence="2 4">DSM 103800</strain>
    </source>
</reference>
<dbReference type="Proteomes" id="UP001258945">
    <property type="component" value="Unassembled WGS sequence"/>
</dbReference>
<evidence type="ECO:0000313" key="3">
    <source>
        <dbReference type="Proteomes" id="UP000185494"/>
    </source>
</evidence>
<reference evidence="1 3" key="1">
    <citation type="submission" date="2016-05" db="EMBL/GenBank/DDBJ databases">
        <title>Complete Genome and Methylome Analysis of Psychrotrophic Bacterial Isolates from Antarctic Lake Untersee.</title>
        <authorList>
            <person name="Fomenkov A."/>
            <person name="Akimov V.N."/>
            <person name="Vasilyeva L.V."/>
            <person name="Andersen D."/>
            <person name="Vincze T."/>
            <person name="Roberts R.J."/>
        </authorList>
    </citation>
    <scope>NUCLEOTIDE SEQUENCE [LARGE SCALE GENOMIC DNA]</scope>
    <source>
        <strain evidence="1 3">U14-5</strain>
    </source>
</reference>